<keyword evidence="1" id="KW-1133">Transmembrane helix</keyword>
<keyword evidence="2" id="KW-0732">Signal</keyword>
<keyword evidence="6" id="KW-1185">Reference proteome</keyword>
<feature type="transmembrane region" description="Helical" evidence="1">
    <location>
        <begin position="124"/>
        <end position="142"/>
    </location>
</feature>
<protein>
    <submittedName>
        <fullName evidence="5">Molybdopterin-dependent oxidoreductase</fullName>
    </submittedName>
</protein>
<evidence type="ECO:0000313" key="5">
    <source>
        <dbReference type="EMBL" id="MEX0426864.1"/>
    </source>
</evidence>
<dbReference type="Gene3D" id="2.60.40.650">
    <property type="match status" value="1"/>
</dbReference>
<feature type="signal peptide" evidence="2">
    <location>
        <begin position="1"/>
        <end position="27"/>
    </location>
</feature>
<dbReference type="InterPro" id="IPR014756">
    <property type="entry name" value="Ig_E-set"/>
</dbReference>
<dbReference type="RefSeq" id="WP_367991759.1">
    <property type="nucleotide sequence ID" value="NZ_JBFPJR010000005.1"/>
</dbReference>
<evidence type="ECO:0000259" key="3">
    <source>
        <dbReference type="Pfam" id="PF00174"/>
    </source>
</evidence>
<gene>
    <name evidence="5" type="ORF">AB3X52_04455</name>
</gene>
<dbReference type="InterPro" id="IPR000572">
    <property type="entry name" value="OxRdtase_Mopterin-bd_dom"/>
</dbReference>
<dbReference type="Proteomes" id="UP001556631">
    <property type="component" value="Unassembled WGS sequence"/>
</dbReference>
<comment type="caution">
    <text evidence="5">The sequence shown here is derived from an EMBL/GenBank/DDBJ whole genome shotgun (WGS) entry which is preliminary data.</text>
</comment>
<name>A0ABV3SV96_9ACTN</name>
<evidence type="ECO:0000256" key="1">
    <source>
        <dbReference type="SAM" id="Phobius"/>
    </source>
</evidence>
<reference evidence="5 6" key="1">
    <citation type="submission" date="2024-07" db="EMBL/GenBank/DDBJ databases">
        <authorList>
            <person name="Lee S."/>
            <person name="Kang M."/>
        </authorList>
    </citation>
    <scope>NUCLEOTIDE SEQUENCE [LARGE SCALE GENOMIC DNA]</scope>
    <source>
        <strain evidence="5 6">DS6</strain>
    </source>
</reference>
<dbReference type="Gene3D" id="3.90.420.10">
    <property type="entry name" value="Oxidoreductase, molybdopterin-binding domain"/>
    <property type="match status" value="1"/>
</dbReference>
<dbReference type="SUPFAM" id="SSF81296">
    <property type="entry name" value="E set domains"/>
    <property type="match status" value="1"/>
</dbReference>
<organism evidence="5 6">
    <name type="scientific">Nocardioides eburneus</name>
    <dbReference type="NCBI Taxonomy" id="3231482"/>
    <lineage>
        <taxon>Bacteria</taxon>
        <taxon>Bacillati</taxon>
        <taxon>Actinomycetota</taxon>
        <taxon>Actinomycetes</taxon>
        <taxon>Propionibacteriales</taxon>
        <taxon>Nocardioidaceae</taxon>
        <taxon>Nocardioides</taxon>
    </lineage>
</organism>
<dbReference type="EMBL" id="JBFPJR010000005">
    <property type="protein sequence ID" value="MEX0426864.1"/>
    <property type="molecule type" value="Genomic_DNA"/>
</dbReference>
<keyword evidence="1" id="KW-0812">Transmembrane</keyword>
<accession>A0ABV3SV96</accession>
<dbReference type="PANTHER" id="PTHR19372:SF7">
    <property type="entry name" value="SULFITE OXIDASE, MITOCHONDRIAL"/>
    <property type="match status" value="1"/>
</dbReference>
<proteinExistence type="predicted"/>
<dbReference type="SUPFAM" id="SSF56524">
    <property type="entry name" value="Oxidoreductase molybdopterin-binding domain"/>
    <property type="match status" value="1"/>
</dbReference>
<dbReference type="Pfam" id="PF00174">
    <property type="entry name" value="Oxidored_molyb"/>
    <property type="match status" value="1"/>
</dbReference>
<feature type="domain" description="Moybdenum cofactor oxidoreductase dimerisation" evidence="4">
    <location>
        <begin position="392"/>
        <end position="494"/>
    </location>
</feature>
<evidence type="ECO:0000313" key="6">
    <source>
        <dbReference type="Proteomes" id="UP001556631"/>
    </source>
</evidence>
<feature type="transmembrane region" description="Helical" evidence="1">
    <location>
        <begin position="154"/>
        <end position="175"/>
    </location>
</feature>
<dbReference type="InterPro" id="IPR005066">
    <property type="entry name" value="MoCF_OxRdtse_dimer"/>
</dbReference>
<keyword evidence="1" id="KW-0472">Membrane</keyword>
<feature type="transmembrane region" description="Helical" evidence="1">
    <location>
        <begin position="94"/>
        <end position="112"/>
    </location>
</feature>
<evidence type="ECO:0000256" key="2">
    <source>
        <dbReference type="SAM" id="SignalP"/>
    </source>
</evidence>
<feature type="domain" description="Oxidoreductase molybdopterin-binding" evidence="3">
    <location>
        <begin position="228"/>
        <end position="372"/>
    </location>
</feature>
<dbReference type="InterPro" id="IPR036374">
    <property type="entry name" value="OxRdtase_Mopterin-bd_sf"/>
</dbReference>
<sequence>MRAARRRAWPIAGVLAGGAGLATSWFAAHALAAKDDPVSAVAEQVIVRLPGGTAEQGISWFGHHDKQVLVATVVVVVAAACLLIGRLATRWRMAGVTGFAMLAVVGGLAVAAQPGTGARDEVPVVVGFLTWVGLFSVLADPTREPTADGEGRRFWLRAGAVAAGAIVVAAVSPAVGRARRQVEAARSALRIPGLRRPTAPAGADLGLAQPWATPTRDFYRIDTAITPPYVDPAHWRLRIHGLVDTPLELSFDDLLARRRTDAWITLNCVSNPVGGDLIGNAYWSGVRLRDLLAEAGVQAGADAVLQTSDDGWTCGTPLAALTEGRPAILAVAMNGAALPVEHGFPVRTLVPGLYGYVSACKWVVDLEVTTMAKAVGYWILRGWAVDGPVKLASRIDRPRSGATVSAGRYTVAGVAWEQETGISAVEVALDGGPWQRARLGRVPSVDTWVQWSVALDLDPGSHQVVVRAIDRDGTVQTSVRRDVVPDGATGWHQVSFEAS</sequence>
<dbReference type="PANTHER" id="PTHR19372">
    <property type="entry name" value="SULFITE REDUCTASE"/>
    <property type="match status" value="1"/>
</dbReference>
<feature type="transmembrane region" description="Helical" evidence="1">
    <location>
        <begin position="68"/>
        <end position="87"/>
    </location>
</feature>
<dbReference type="Pfam" id="PF03404">
    <property type="entry name" value="Mo-co_dimer"/>
    <property type="match status" value="1"/>
</dbReference>
<evidence type="ECO:0000259" key="4">
    <source>
        <dbReference type="Pfam" id="PF03404"/>
    </source>
</evidence>
<feature type="chain" id="PRO_5046829484" evidence="2">
    <location>
        <begin position="28"/>
        <end position="499"/>
    </location>
</feature>